<dbReference type="KEGG" id="fox:FOXG_20285"/>
<dbReference type="Proteomes" id="UP000009097">
    <property type="component" value="Unassembled WGS sequence"/>
</dbReference>
<dbReference type="EMBL" id="DS231708">
    <property type="protein sequence ID" value="KNB09947.1"/>
    <property type="molecule type" value="Genomic_DNA"/>
</dbReference>
<dbReference type="GeneID" id="28960991"/>
<sequence>MPHDESFPDTRQQSRDSYPFPLNNTSAEEVEVESKRRGKSIFQNYEILGKILERHEESIQKRWLKKSRKQRLQIPLSAWPDMPPTHRPFYNYWRQVETDATVKVKHHKSSIDRHASRWPAVPHERHAIDPPWRLLWRRLRVVPNVDQGTWLHLSTKDYDWPTSDIYGKKWLQNQFSTSFDMVILELQKRLMDFLVKCCHQILHGIEPDNLFSDVYSVQTEPELPLNTQTQGIQTSLLEITVETPYRVPTRLGFANLEKLFAAKVAAAEDHVWAMREDPN</sequence>
<gene>
    <name evidence="2" type="ORF">FOXG_20285</name>
</gene>
<reference evidence="2" key="1">
    <citation type="submission" date="2007-04" db="EMBL/GenBank/DDBJ databases">
        <authorList>
            <consortium name="The Broad Institute Genome Sequencing Platform"/>
            <person name="Birren B."/>
            <person name="Lander E."/>
            <person name="Galagan J."/>
            <person name="Nusbaum C."/>
            <person name="Devon K."/>
            <person name="Ma L.-J."/>
            <person name="Jaffe D."/>
            <person name="Butler J."/>
            <person name="Alvarez P."/>
            <person name="Gnerre S."/>
            <person name="Grabherr M."/>
            <person name="Kleber M."/>
            <person name="Mauceli E."/>
            <person name="Brockman W."/>
            <person name="MacCallum I.A."/>
            <person name="Young S."/>
            <person name="LaButti K."/>
            <person name="DeCaprio D."/>
            <person name="Crawford M."/>
            <person name="Koehrsen M."/>
            <person name="Engels R."/>
            <person name="Montgomery P."/>
            <person name="Pearson M."/>
            <person name="Howarth C."/>
            <person name="Larson L."/>
            <person name="White J."/>
            <person name="O'Leary S."/>
            <person name="Kodira C."/>
            <person name="Zeng Q."/>
            <person name="Yandava C."/>
            <person name="Alvarado L."/>
            <person name="Kistler C."/>
            <person name="Shim W.-B."/>
            <person name="Kang S."/>
            <person name="Woloshuk C."/>
        </authorList>
    </citation>
    <scope>NUCLEOTIDE SEQUENCE</scope>
    <source>
        <strain evidence="2">4287</strain>
    </source>
</reference>
<feature type="compositionally biased region" description="Basic and acidic residues" evidence="1">
    <location>
        <begin position="1"/>
        <end position="14"/>
    </location>
</feature>
<dbReference type="PANTHER" id="PTHR40788:SF2">
    <property type="entry name" value="CLR5 DOMAIN-CONTAINING PROTEIN"/>
    <property type="match status" value="1"/>
</dbReference>
<dbReference type="VEuPathDB" id="FungiDB:FOXG_20285"/>
<dbReference type="OrthoDB" id="2922289at2759"/>
<organism evidence="2 3">
    <name type="scientific">Fusarium oxysporum f. sp. lycopersici (strain 4287 / CBS 123668 / FGSC 9935 / NRRL 34936)</name>
    <name type="common">Fusarium vascular wilt of tomato</name>
    <dbReference type="NCBI Taxonomy" id="426428"/>
    <lineage>
        <taxon>Eukaryota</taxon>
        <taxon>Fungi</taxon>
        <taxon>Dikarya</taxon>
        <taxon>Ascomycota</taxon>
        <taxon>Pezizomycotina</taxon>
        <taxon>Sordariomycetes</taxon>
        <taxon>Hypocreomycetidae</taxon>
        <taxon>Hypocreales</taxon>
        <taxon>Nectriaceae</taxon>
        <taxon>Fusarium</taxon>
        <taxon>Fusarium oxysporum species complex</taxon>
    </lineage>
</organism>
<evidence type="ECO:0000256" key="1">
    <source>
        <dbReference type="SAM" id="MobiDB-lite"/>
    </source>
</evidence>
<dbReference type="PANTHER" id="PTHR40788">
    <property type="entry name" value="CLR5 DOMAIN-CONTAINING PROTEIN-RELATED"/>
    <property type="match status" value="1"/>
</dbReference>
<evidence type="ECO:0000313" key="2">
    <source>
        <dbReference type="EMBL" id="KNB09947.1"/>
    </source>
</evidence>
<dbReference type="RefSeq" id="XP_018247992.1">
    <property type="nucleotide sequence ID" value="XM_018400556.1"/>
</dbReference>
<feature type="region of interest" description="Disordered" evidence="1">
    <location>
        <begin position="1"/>
        <end position="31"/>
    </location>
</feature>
<reference evidence="2" key="2">
    <citation type="journal article" date="2010" name="Nature">
        <title>Comparative genomics reveals mobile pathogenicity chromosomes in Fusarium.</title>
        <authorList>
            <person name="Ma L.J."/>
            <person name="van der Does H.C."/>
            <person name="Borkovich K.A."/>
            <person name="Coleman J.J."/>
            <person name="Daboussi M.J."/>
            <person name="Di Pietro A."/>
            <person name="Dufresne M."/>
            <person name="Freitag M."/>
            <person name="Grabherr M."/>
            <person name="Henrissat B."/>
            <person name="Houterman P.M."/>
            <person name="Kang S."/>
            <person name="Shim W.B."/>
            <person name="Woloshuk C."/>
            <person name="Xie X."/>
            <person name="Xu J.R."/>
            <person name="Antoniw J."/>
            <person name="Baker S.E."/>
            <person name="Bluhm B.H."/>
            <person name="Breakspear A."/>
            <person name="Brown D.W."/>
            <person name="Butchko R.A."/>
            <person name="Chapman S."/>
            <person name="Coulson R."/>
            <person name="Coutinho P.M."/>
            <person name="Danchin E.G."/>
            <person name="Diener A."/>
            <person name="Gale L.R."/>
            <person name="Gardiner D.M."/>
            <person name="Goff S."/>
            <person name="Hammond-Kosack K.E."/>
            <person name="Hilburn K."/>
            <person name="Hua-Van A."/>
            <person name="Jonkers W."/>
            <person name="Kazan K."/>
            <person name="Kodira C.D."/>
            <person name="Koehrsen M."/>
            <person name="Kumar L."/>
            <person name="Lee Y.H."/>
            <person name="Li L."/>
            <person name="Manners J.M."/>
            <person name="Miranda-Saavedra D."/>
            <person name="Mukherjee M."/>
            <person name="Park G."/>
            <person name="Park J."/>
            <person name="Park S.Y."/>
            <person name="Proctor R.H."/>
            <person name="Regev A."/>
            <person name="Ruiz-Roldan M.C."/>
            <person name="Sain D."/>
            <person name="Sakthikumar S."/>
            <person name="Sykes S."/>
            <person name="Schwartz D.C."/>
            <person name="Turgeon B.G."/>
            <person name="Wapinski I."/>
            <person name="Yoder O."/>
            <person name="Young S."/>
            <person name="Zeng Q."/>
            <person name="Zhou S."/>
            <person name="Galagan J."/>
            <person name="Cuomo C.A."/>
            <person name="Kistler H.C."/>
            <person name="Rep M."/>
        </authorList>
    </citation>
    <scope>NUCLEOTIDE SEQUENCE [LARGE SCALE GENOMIC DNA]</scope>
    <source>
        <strain evidence="2">4287</strain>
    </source>
</reference>
<protein>
    <submittedName>
        <fullName evidence="2">Uncharacterized protein</fullName>
    </submittedName>
</protein>
<evidence type="ECO:0000313" key="3">
    <source>
        <dbReference type="Proteomes" id="UP000009097"/>
    </source>
</evidence>
<proteinExistence type="predicted"/>
<accession>A0A0J9WQ06</accession>
<dbReference type="AlphaFoldDB" id="A0A0J9WQ06"/>
<name>A0A0J9WQ06_FUSO4</name>